<evidence type="ECO:0000256" key="1">
    <source>
        <dbReference type="SAM" id="MobiDB-lite"/>
    </source>
</evidence>
<reference evidence="3 4" key="1">
    <citation type="submission" date="2020-06" db="EMBL/GenBank/DDBJ databases">
        <title>WGS assembly of Ceratodon purpureus strain R40.</title>
        <authorList>
            <person name="Carey S.B."/>
            <person name="Jenkins J."/>
            <person name="Shu S."/>
            <person name="Lovell J.T."/>
            <person name="Sreedasyam A."/>
            <person name="Maumus F."/>
            <person name="Tiley G.P."/>
            <person name="Fernandez-Pozo N."/>
            <person name="Barry K."/>
            <person name="Chen C."/>
            <person name="Wang M."/>
            <person name="Lipzen A."/>
            <person name="Daum C."/>
            <person name="Saski C.A."/>
            <person name="Payton A.C."/>
            <person name="Mcbreen J.C."/>
            <person name="Conrad R.E."/>
            <person name="Kollar L.M."/>
            <person name="Olsson S."/>
            <person name="Huttunen S."/>
            <person name="Landis J.B."/>
            <person name="Wickett N.J."/>
            <person name="Johnson M.G."/>
            <person name="Rensing S.A."/>
            <person name="Grimwood J."/>
            <person name="Schmutz J."/>
            <person name="Mcdaniel S.F."/>
        </authorList>
    </citation>
    <scope>NUCLEOTIDE SEQUENCE [LARGE SCALE GENOMIC DNA]</scope>
    <source>
        <strain evidence="3 4">R40</strain>
    </source>
</reference>
<dbReference type="AlphaFoldDB" id="A0A8T0GG76"/>
<feature type="region of interest" description="Disordered" evidence="1">
    <location>
        <begin position="54"/>
        <end position="74"/>
    </location>
</feature>
<dbReference type="PANTHER" id="PTHR31132">
    <property type="entry name" value="N-LYSINE METHYLTRANSFERASE"/>
    <property type="match status" value="1"/>
</dbReference>
<dbReference type="InterPro" id="IPR025131">
    <property type="entry name" value="DUF4057"/>
</dbReference>
<dbReference type="EMBL" id="CM026432">
    <property type="protein sequence ID" value="KAG0557635.1"/>
    <property type="molecule type" value="Genomic_DNA"/>
</dbReference>
<keyword evidence="4" id="KW-1185">Reference proteome</keyword>
<evidence type="ECO:0000313" key="3">
    <source>
        <dbReference type="EMBL" id="KAG0557635.1"/>
    </source>
</evidence>
<evidence type="ECO:0000259" key="2">
    <source>
        <dbReference type="Pfam" id="PF13266"/>
    </source>
</evidence>
<feature type="compositionally biased region" description="Polar residues" evidence="1">
    <location>
        <begin position="221"/>
        <end position="235"/>
    </location>
</feature>
<feature type="region of interest" description="Disordered" evidence="1">
    <location>
        <begin position="162"/>
        <end position="242"/>
    </location>
</feature>
<feature type="compositionally biased region" description="Basic and acidic residues" evidence="1">
    <location>
        <begin position="162"/>
        <end position="178"/>
    </location>
</feature>
<accession>A0A8T0GG76</accession>
<comment type="caution">
    <text evidence="3">The sequence shown here is derived from an EMBL/GenBank/DDBJ whole genome shotgun (WGS) entry which is preliminary data.</text>
</comment>
<evidence type="ECO:0000313" key="4">
    <source>
        <dbReference type="Proteomes" id="UP000822688"/>
    </source>
</evidence>
<protein>
    <recommendedName>
        <fullName evidence="2">DUF4057 domain-containing protein</fullName>
    </recommendedName>
</protein>
<feature type="region of interest" description="Disordered" evidence="1">
    <location>
        <begin position="1"/>
        <end position="24"/>
    </location>
</feature>
<dbReference type="PANTHER" id="PTHR31132:SF13">
    <property type="entry name" value="N-LYSINE METHYLTRANSFERASE"/>
    <property type="match status" value="1"/>
</dbReference>
<dbReference type="Proteomes" id="UP000822688">
    <property type="component" value="Chromosome 11"/>
</dbReference>
<name>A0A8T0GG76_CERPU</name>
<sequence length="335" mass="35708">MSVDNGSPAVYKRGYRPPGGESTVTLTWSEVPEVPRTPPPVRYSATNDSHAIIAARDESPAPKPTIRMHQPAGGMSTIKFGEKLSAEEAEALLKSRPASDLKKREMNGSGIFNGAAAVNGEGNGADRTAVRMHQPAGGISQIAFGVVESASPKKPVTIPEVAKQKELSGTRETTDDIHHKRGQFSNAKAKELVGSNIFGPPPPEVPKNNRSLEMREESKASEQPQPRSLHTSVKISNPAGGRSQISFGGAEEEAQRIENVTHKLSGLKSAELSGHDIFSDANNSANEKAHQHHLSQAKLKEITGHDIFSDDKPRARDVLGGIKKPPGGVSSIALV</sequence>
<organism evidence="3 4">
    <name type="scientific">Ceratodon purpureus</name>
    <name type="common">Fire moss</name>
    <name type="synonym">Dicranum purpureum</name>
    <dbReference type="NCBI Taxonomy" id="3225"/>
    <lineage>
        <taxon>Eukaryota</taxon>
        <taxon>Viridiplantae</taxon>
        <taxon>Streptophyta</taxon>
        <taxon>Embryophyta</taxon>
        <taxon>Bryophyta</taxon>
        <taxon>Bryophytina</taxon>
        <taxon>Bryopsida</taxon>
        <taxon>Dicranidae</taxon>
        <taxon>Pseudoditrichales</taxon>
        <taxon>Ditrichaceae</taxon>
        <taxon>Ceratodon</taxon>
    </lineage>
</organism>
<feature type="compositionally biased region" description="Basic and acidic residues" evidence="1">
    <location>
        <begin position="210"/>
        <end position="220"/>
    </location>
</feature>
<proteinExistence type="predicted"/>
<feature type="domain" description="DUF4057" evidence="2">
    <location>
        <begin position="58"/>
        <end position="333"/>
    </location>
</feature>
<dbReference type="Pfam" id="PF13266">
    <property type="entry name" value="DUF4057"/>
    <property type="match status" value="1"/>
</dbReference>
<gene>
    <name evidence="3" type="ORF">KC19_11G145200</name>
</gene>